<sequence length="444" mass="49103">MGCFNTLTSCSLTPSPPIATAATTTASSSVSQGGVNGAGTSESLNSTSTPRSSDGASSSTLDLIKQYTMSVQTSSYNEIWARIHEHSLSEVQVLNPDRDSVNKALQIALPNKLTRVVSDYFDSSEGTSKLCLLLQQSINQARSIYRPIHDLIEHLPSSSSSTSQPQCDWAFDTLTEFHRQENPFPSDTNFDHVRLSELKVQLDQHLRKARSRTRLIRRSTHGSAICLIGSVVGVAVSAVVIATHAFAALVAIPFFTFLPNNFAKQQLHHISQLDAAAKGTYVLHNDLYTIDRLVARLHDTVESDKELIRYGLERGKDKYPIVEVVKQLRKNHPHFLHQLKDLEEHSIGLGLSSWKRFIFTKHVTLNSTIHALVVVDFTASWSGPCRFIVPVLADWARKMVDVIFFKVDVDELKTGRRVGGGGYAHLLVSQGRESRRQACGSNEG</sequence>
<name>A0A3S3P4J0_9MAGN</name>
<keyword evidence="4 7" id="KW-1133">Transmembrane helix</keyword>
<dbReference type="InterPro" id="IPR036249">
    <property type="entry name" value="Thioredoxin-like_sf"/>
</dbReference>
<dbReference type="AlphaFoldDB" id="A0A3S3P4J0"/>
<protein>
    <submittedName>
        <fullName evidence="9">UPF0496-like protein isoform X1</fullName>
    </submittedName>
</protein>
<reference evidence="9 10" key="1">
    <citation type="journal article" date="2019" name="Nat. Plants">
        <title>Stout camphor tree genome fills gaps in understanding of flowering plant genome evolution.</title>
        <authorList>
            <person name="Chaw S.M."/>
            <person name="Liu Y.C."/>
            <person name="Wu Y.W."/>
            <person name="Wang H.Y."/>
            <person name="Lin C.I."/>
            <person name="Wu C.S."/>
            <person name="Ke H.M."/>
            <person name="Chang L.Y."/>
            <person name="Hsu C.Y."/>
            <person name="Yang H.T."/>
            <person name="Sudianto E."/>
            <person name="Hsu M.H."/>
            <person name="Wu K.P."/>
            <person name="Wang L.N."/>
            <person name="Leebens-Mack J.H."/>
            <person name="Tsai I.J."/>
        </authorList>
    </citation>
    <scope>NUCLEOTIDE SEQUENCE [LARGE SCALE GENOMIC DNA]</scope>
    <source>
        <strain evidence="10">cv. Chaw 1501</strain>
        <tissue evidence="9">Young leaves</tissue>
    </source>
</reference>
<keyword evidence="10" id="KW-1185">Reference proteome</keyword>
<gene>
    <name evidence="9" type="ORF">CKAN_01150800</name>
</gene>
<dbReference type="Proteomes" id="UP000283530">
    <property type="component" value="Unassembled WGS sequence"/>
</dbReference>
<feature type="region of interest" description="Disordered" evidence="6">
    <location>
        <begin position="23"/>
        <end position="59"/>
    </location>
</feature>
<keyword evidence="3 7" id="KW-0812">Transmembrane</keyword>
<dbReference type="Pfam" id="PF00085">
    <property type="entry name" value="Thioredoxin"/>
    <property type="match status" value="1"/>
</dbReference>
<proteinExistence type="inferred from homology"/>
<evidence type="ECO:0000259" key="8">
    <source>
        <dbReference type="Pfam" id="PF00085"/>
    </source>
</evidence>
<dbReference type="Gene3D" id="3.40.30.10">
    <property type="entry name" value="Glutaredoxin"/>
    <property type="match status" value="1"/>
</dbReference>
<comment type="similarity">
    <text evidence="2">Belongs to the UPF0496 family.</text>
</comment>
<dbReference type="PANTHER" id="PTHR31113:SF5">
    <property type="entry name" value="OS04G0405700 PROTEIN"/>
    <property type="match status" value="1"/>
</dbReference>
<dbReference type="InterPro" id="IPR013766">
    <property type="entry name" value="Thioredoxin_domain"/>
</dbReference>
<dbReference type="EMBL" id="QPKB01000004">
    <property type="protein sequence ID" value="RWR82773.1"/>
    <property type="molecule type" value="Genomic_DNA"/>
</dbReference>
<evidence type="ECO:0000256" key="4">
    <source>
        <dbReference type="ARBA" id="ARBA00022989"/>
    </source>
</evidence>
<dbReference type="STRING" id="337451.A0A3S3P4J0"/>
<feature type="transmembrane region" description="Helical" evidence="7">
    <location>
        <begin position="224"/>
        <end position="255"/>
    </location>
</feature>
<comment type="caution">
    <text evidence="9">The sequence shown here is derived from an EMBL/GenBank/DDBJ whole genome shotgun (WGS) entry which is preliminary data.</text>
</comment>
<dbReference type="GO" id="GO:0016020">
    <property type="term" value="C:membrane"/>
    <property type="evidence" value="ECO:0007669"/>
    <property type="project" value="UniProtKB-SubCell"/>
</dbReference>
<keyword evidence="5 7" id="KW-0472">Membrane</keyword>
<comment type="subcellular location">
    <subcellularLocation>
        <location evidence="1">Membrane</location>
    </subcellularLocation>
</comment>
<organism evidence="9 10">
    <name type="scientific">Cinnamomum micranthum f. kanehirae</name>
    <dbReference type="NCBI Taxonomy" id="337451"/>
    <lineage>
        <taxon>Eukaryota</taxon>
        <taxon>Viridiplantae</taxon>
        <taxon>Streptophyta</taxon>
        <taxon>Embryophyta</taxon>
        <taxon>Tracheophyta</taxon>
        <taxon>Spermatophyta</taxon>
        <taxon>Magnoliopsida</taxon>
        <taxon>Magnoliidae</taxon>
        <taxon>Laurales</taxon>
        <taxon>Lauraceae</taxon>
        <taxon>Cinnamomum</taxon>
    </lineage>
</organism>
<evidence type="ECO:0000256" key="1">
    <source>
        <dbReference type="ARBA" id="ARBA00004370"/>
    </source>
</evidence>
<evidence type="ECO:0000256" key="6">
    <source>
        <dbReference type="SAM" id="MobiDB-lite"/>
    </source>
</evidence>
<evidence type="ECO:0000313" key="10">
    <source>
        <dbReference type="Proteomes" id="UP000283530"/>
    </source>
</evidence>
<feature type="compositionally biased region" description="Polar residues" evidence="6">
    <location>
        <begin position="30"/>
        <end position="59"/>
    </location>
</feature>
<dbReference type="InterPro" id="IPR007749">
    <property type="entry name" value="DUF677"/>
</dbReference>
<evidence type="ECO:0000256" key="7">
    <source>
        <dbReference type="SAM" id="Phobius"/>
    </source>
</evidence>
<evidence type="ECO:0000256" key="5">
    <source>
        <dbReference type="ARBA" id="ARBA00023136"/>
    </source>
</evidence>
<evidence type="ECO:0000313" key="9">
    <source>
        <dbReference type="EMBL" id="RWR82773.1"/>
    </source>
</evidence>
<evidence type="ECO:0000256" key="3">
    <source>
        <dbReference type="ARBA" id="ARBA00022692"/>
    </source>
</evidence>
<feature type="domain" description="Thioredoxin" evidence="8">
    <location>
        <begin position="370"/>
        <end position="414"/>
    </location>
</feature>
<accession>A0A3S3P4J0</accession>
<dbReference type="SUPFAM" id="SSF52833">
    <property type="entry name" value="Thioredoxin-like"/>
    <property type="match status" value="1"/>
</dbReference>
<dbReference type="CDD" id="cd02947">
    <property type="entry name" value="TRX_family"/>
    <property type="match status" value="1"/>
</dbReference>
<dbReference type="PANTHER" id="PTHR31113">
    <property type="entry name" value="UPF0496 PROTEIN 3-RELATED"/>
    <property type="match status" value="1"/>
</dbReference>
<dbReference type="OrthoDB" id="1932397at2759"/>
<dbReference type="Pfam" id="PF05055">
    <property type="entry name" value="DUF677"/>
    <property type="match status" value="1"/>
</dbReference>
<evidence type="ECO:0000256" key="2">
    <source>
        <dbReference type="ARBA" id="ARBA00009074"/>
    </source>
</evidence>